<gene>
    <name evidence="1" type="ORF">FYJ62_09270</name>
</gene>
<proteinExistence type="predicted"/>
<name>A0A6A8MG28_9LACO</name>
<keyword evidence="2" id="KW-1185">Reference proteome</keyword>
<evidence type="ECO:0000313" key="1">
    <source>
        <dbReference type="EMBL" id="MST87791.1"/>
    </source>
</evidence>
<accession>A0A6A8MG28</accession>
<sequence length="139" mass="16116">MKKSYSLLTIHLDRMPMPAKPLCLVSSETVSDVLELGSAYCLFDYPVCRRKLSASKMLQTESLLKLRNLVEVQPECTNLVVELDLNCYSEIMNLLFFKRCVQAIQYLKTEFPVLTFWLACPHEDMKMWSDVMEQLLSKP</sequence>
<dbReference type="Proteomes" id="UP000438120">
    <property type="component" value="Unassembled WGS sequence"/>
</dbReference>
<dbReference type="EMBL" id="VUMX01000035">
    <property type="protein sequence ID" value="MST87791.1"/>
    <property type="molecule type" value="Genomic_DNA"/>
</dbReference>
<evidence type="ECO:0000313" key="2">
    <source>
        <dbReference type="Proteomes" id="UP000438120"/>
    </source>
</evidence>
<reference evidence="1 2" key="1">
    <citation type="submission" date="2019-08" db="EMBL/GenBank/DDBJ databases">
        <title>In-depth cultivation of the pig gut microbiome towards novel bacterial diversity and tailored functional studies.</title>
        <authorList>
            <person name="Wylensek D."/>
            <person name="Hitch T.C.A."/>
            <person name="Clavel T."/>
        </authorList>
    </citation>
    <scope>NUCLEOTIDE SEQUENCE [LARGE SCALE GENOMIC DNA]</scope>
    <source>
        <strain evidence="1 2">Bifido-178-WT-2B</strain>
    </source>
</reference>
<dbReference type="AlphaFoldDB" id="A0A6A8MG28"/>
<dbReference type="RefSeq" id="WP_154549403.1">
    <property type="nucleotide sequence ID" value="NZ_VUMX01000035.1"/>
</dbReference>
<organism evidence="1 2">
    <name type="scientific">Lactobacillus porci</name>
    <dbReference type="NCBI Taxonomy" id="2012477"/>
    <lineage>
        <taxon>Bacteria</taxon>
        <taxon>Bacillati</taxon>
        <taxon>Bacillota</taxon>
        <taxon>Bacilli</taxon>
        <taxon>Lactobacillales</taxon>
        <taxon>Lactobacillaceae</taxon>
        <taxon>Lactobacillus</taxon>
    </lineage>
</organism>
<protein>
    <submittedName>
        <fullName evidence="1">Uncharacterized protein</fullName>
    </submittedName>
</protein>
<comment type="caution">
    <text evidence="1">The sequence shown here is derived from an EMBL/GenBank/DDBJ whole genome shotgun (WGS) entry which is preliminary data.</text>
</comment>